<keyword evidence="1" id="KW-0812">Transmembrane</keyword>
<evidence type="ECO:0000256" key="1">
    <source>
        <dbReference type="SAM" id="Phobius"/>
    </source>
</evidence>
<comment type="caution">
    <text evidence="2">The sequence shown here is derived from an EMBL/GenBank/DDBJ whole genome shotgun (WGS) entry which is preliminary data.</text>
</comment>
<organism evidence="2 3">
    <name type="scientific">Brevibacterium picturae</name>
    <dbReference type="NCBI Taxonomy" id="260553"/>
    <lineage>
        <taxon>Bacteria</taxon>
        <taxon>Bacillati</taxon>
        <taxon>Actinomycetota</taxon>
        <taxon>Actinomycetes</taxon>
        <taxon>Micrococcales</taxon>
        <taxon>Brevibacteriaceae</taxon>
        <taxon>Brevibacterium</taxon>
    </lineage>
</organism>
<accession>A0ABP4MCF2</accession>
<feature type="transmembrane region" description="Helical" evidence="1">
    <location>
        <begin position="223"/>
        <end position="244"/>
    </location>
</feature>
<keyword evidence="1" id="KW-0472">Membrane</keyword>
<evidence type="ECO:0000313" key="2">
    <source>
        <dbReference type="EMBL" id="GAA1541938.1"/>
    </source>
</evidence>
<gene>
    <name evidence="2" type="ORF">GCM10009691_15790</name>
</gene>
<reference evidence="3" key="1">
    <citation type="journal article" date="2019" name="Int. J. Syst. Evol. Microbiol.">
        <title>The Global Catalogue of Microorganisms (GCM) 10K type strain sequencing project: providing services to taxonomists for standard genome sequencing and annotation.</title>
        <authorList>
            <consortium name="The Broad Institute Genomics Platform"/>
            <consortium name="The Broad Institute Genome Sequencing Center for Infectious Disease"/>
            <person name="Wu L."/>
            <person name="Ma J."/>
        </authorList>
    </citation>
    <scope>NUCLEOTIDE SEQUENCE [LARGE SCALE GENOMIC DNA]</scope>
    <source>
        <strain evidence="3">JCM 13319</strain>
    </source>
</reference>
<evidence type="ECO:0000313" key="3">
    <source>
        <dbReference type="Proteomes" id="UP001501791"/>
    </source>
</evidence>
<proteinExistence type="predicted"/>
<feature type="transmembrane region" description="Helical" evidence="1">
    <location>
        <begin position="171"/>
        <end position="190"/>
    </location>
</feature>
<dbReference type="Pfam" id="PF12730">
    <property type="entry name" value="ABC2_membrane_4"/>
    <property type="match status" value="1"/>
</dbReference>
<keyword evidence="3" id="KW-1185">Reference proteome</keyword>
<protein>
    <recommendedName>
        <fullName evidence="4">ABC transporter permease</fullName>
    </recommendedName>
</protein>
<feature type="transmembrane region" description="Helical" evidence="1">
    <location>
        <begin position="139"/>
        <end position="159"/>
    </location>
</feature>
<feature type="transmembrane region" description="Helical" evidence="1">
    <location>
        <begin position="50"/>
        <end position="73"/>
    </location>
</feature>
<sequence length="249" mass="25793">MNVRAVTNEFAKMRHLRVGLVAVVMVLAVLGLSLYTVVSSPTFSPDAPSAWNGLLAGMSLGIPLISPLLLAVLASRQTDIEHQGNGWLLQATSGLAPGGMCRAKFTALGLVVAASTIGTSLLVIMVGKLLVGIVPPVSLAHWVGFTGCMLVVNLAVLAGHILLSAKVDNQLVALGIGILGTILAVFSQGLPAVAAHATPWGYYALAMAADYQGSDFVALPLPYPSIAALAVVAGVLFTIITYRFDHQEA</sequence>
<feature type="transmembrane region" description="Helical" evidence="1">
    <location>
        <begin position="20"/>
        <end position="38"/>
    </location>
</feature>
<feature type="transmembrane region" description="Helical" evidence="1">
    <location>
        <begin position="105"/>
        <end position="127"/>
    </location>
</feature>
<keyword evidence="1" id="KW-1133">Transmembrane helix</keyword>
<dbReference type="Proteomes" id="UP001501791">
    <property type="component" value="Unassembled WGS sequence"/>
</dbReference>
<dbReference type="EMBL" id="BAAALY010000006">
    <property type="protein sequence ID" value="GAA1541938.1"/>
    <property type="molecule type" value="Genomic_DNA"/>
</dbReference>
<name>A0ABP4MCF2_9MICO</name>
<evidence type="ECO:0008006" key="4">
    <source>
        <dbReference type="Google" id="ProtNLM"/>
    </source>
</evidence>